<dbReference type="AlphaFoldDB" id="A7HX40"/>
<dbReference type="GO" id="GO:0003848">
    <property type="term" value="F:2-amino-4-hydroxy-6-hydroxymethyldihydropteridine diphosphokinase activity"/>
    <property type="evidence" value="ECO:0007669"/>
    <property type="project" value="UniProtKB-EC"/>
</dbReference>
<dbReference type="Gene3D" id="3.30.70.560">
    <property type="entry name" value="7,8-Dihydro-6-hydroxymethylpterin-pyrophosphokinase HPPK"/>
    <property type="match status" value="1"/>
</dbReference>
<evidence type="ECO:0000313" key="14">
    <source>
        <dbReference type="EMBL" id="ABS64473.1"/>
    </source>
</evidence>
<dbReference type="eggNOG" id="COG0801">
    <property type="taxonomic scope" value="Bacteria"/>
</dbReference>
<name>A7HX40_PARL1</name>
<dbReference type="EC" id="2.7.6.3" evidence="3"/>
<gene>
    <name evidence="14" type="ordered locus">Plav_2866</name>
</gene>
<proteinExistence type="inferred from homology"/>
<evidence type="ECO:0000256" key="3">
    <source>
        <dbReference type="ARBA" id="ARBA00013253"/>
    </source>
</evidence>
<evidence type="ECO:0000256" key="10">
    <source>
        <dbReference type="ARBA" id="ARBA00029409"/>
    </source>
</evidence>
<dbReference type="HOGENOM" id="CLU_097916_3_0_5"/>
<dbReference type="NCBIfam" id="TIGR01498">
    <property type="entry name" value="folK"/>
    <property type="match status" value="1"/>
</dbReference>
<dbReference type="GO" id="GO:0016301">
    <property type="term" value="F:kinase activity"/>
    <property type="evidence" value="ECO:0007669"/>
    <property type="project" value="UniProtKB-KW"/>
</dbReference>
<dbReference type="GO" id="GO:0005524">
    <property type="term" value="F:ATP binding"/>
    <property type="evidence" value="ECO:0007669"/>
    <property type="project" value="UniProtKB-KW"/>
</dbReference>
<dbReference type="GO" id="GO:0046654">
    <property type="term" value="P:tetrahydrofolate biosynthetic process"/>
    <property type="evidence" value="ECO:0007669"/>
    <property type="project" value="UniProtKB-UniPathway"/>
</dbReference>
<dbReference type="EMBL" id="CP000774">
    <property type="protein sequence ID" value="ABS64473.1"/>
    <property type="molecule type" value="Genomic_DNA"/>
</dbReference>
<comment type="similarity">
    <text evidence="2">Belongs to the HPPK family.</text>
</comment>
<organism evidence="14 15">
    <name type="scientific">Parvibaculum lavamentivorans (strain DS-1 / DSM 13023 / NCIMB 13966)</name>
    <dbReference type="NCBI Taxonomy" id="402881"/>
    <lineage>
        <taxon>Bacteria</taxon>
        <taxon>Pseudomonadati</taxon>
        <taxon>Pseudomonadota</taxon>
        <taxon>Alphaproteobacteria</taxon>
        <taxon>Hyphomicrobiales</taxon>
        <taxon>Parvibaculaceae</taxon>
        <taxon>Parvibaculum</taxon>
    </lineage>
</organism>
<dbReference type="InterPro" id="IPR000550">
    <property type="entry name" value="Hppk"/>
</dbReference>
<keyword evidence="6" id="KW-0547">Nucleotide-binding</keyword>
<comment type="function">
    <text evidence="10">Catalyzes the transfer of pyrophosphate from adenosine triphosphate (ATP) to 6-hydroxymethyl-7,8-dihydropterin, an enzymatic step in folate biosynthesis pathway.</text>
</comment>
<dbReference type="Proteomes" id="UP000006377">
    <property type="component" value="Chromosome"/>
</dbReference>
<dbReference type="KEGG" id="pla:Plav_2866"/>
<evidence type="ECO:0000256" key="12">
    <source>
        <dbReference type="ARBA" id="ARBA00033413"/>
    </source>
</evidence>
<dbReference type="RefSeq" id="WP_012111788.1">
    <property type="nucleotide sequence ID" value="NC_009719.1"/>
</dbReference>
<evidence type="ECO:0000256" key="5">
    <source>
        <dbReference type="ARBA" id="ARBA00022679"/>
    </source>
</evidence>
<evidence type="ECO:0000256" key="2">
    <source>
        <dbReference type="ARBA" id="ARBA00005810"/>
    </source>
</evidence>
<dbReference type="InterPro" id="IPR035907">
    <property type="entry name" value="Hppk_sf"/>
</dbReference>
<protein>
    <recommendedName>
        <fullName evidence="4">2-amino-4-hydroxy-6-hydroxymethyldihydropteridine pyrophosphokinase</fullName>
        <ecNumber evidence="3">2.7.6.3</ecNumber>
    </recommendedName>
    <alternativeName>
        <fullName evidence="11">6-hydroxymethyl-7,8-dihydropterin pyrophosphokinase</fullName>
    </alternativeName>
    <alternativeName>
        <fullName evidence="12">7,8-dihydro-6-hydroxymethylpterin-pyrophosphokinase</fullName>
    </alternativeName>
</protein>
<keyword evidence="15" id="KW-1185">Reference proteome</keyword>
<evidence type="ECO:0000256" key="9">
    <source>
        <dbReference type="ARBA" id="ARBA00022909"/>
    </source>
</evidence>
<evidence type="ECO:0000256" key="4">
    <source>
        <dbReference type="ARBA" id="ARBA00016218"/>
    </source>
</evidence>
<keyword evidence="8" id="KW-0067">ATP-binding</keyword>
<evidence type="ECO:0000256" key="8">
    <source>
        <dbReference type="ARBA" id="ARBA00022840"/>
    </source>
</evidence>
<accession>A7HX40</accession>
<dbReference type="CDD" id="cd00483">
    <property type="entry name" value="HPPK"/>
    <property type="match status" value="1"/>
</dbReference>
<evidence type="ECO:0000256" key="6">
    <source>
        <dbReference type="ARBA" id="ARBA00022741"/>
    </source>
</evidence>
<dbReference type="PANTHER" id="PTHR43071">
    <property type="entry name" value="2-AMINO-4-HYDROXY-6-HYDROXYMETHYLDIHYDROPTERIDINE PYROPHOSPHOKINASE"/>
    <property type="match status" value="1"/>
</dbReference>
<comment type="pathway">
    <text evidence="1">Cofactor biosynthesis; tetrahydrofolate biosynthesis; 2-amino-4-hydroxy-6-hydroxymethyl-7,8-dihydropteridine diphosphate from 7,8-dihydroneopterin triphosphate: step 4/4.</text>
</comment>
<feature type="domain" description="7,8-dihydro-6-hydroxymethylpterin-pyrophosphokinase" evidence="13">
    <location>
        <begin position="99"/>
        <end position="110"/>
    </location>
</feature>
<keyword evidence="5" id="KW-0808">Transferase</keyword>
<dbReference type="GO" id="GO:0046656">
    <property type="term" value="P:folic acid biosynthetic process"/>
    <property type="evidence" value="ECO:0007669"/>
    <property type="project" value="UniProtKB-KW"/>
</dbReference>
<sequence length="187" mass="19849">MMSDIRPHIPGILVALGGNLATVHGSPVKTLEAALAVMPGFGIRVVKCAHLYKTPALSSYVQPDYVNSVVSIETALPPADLLNILHRIEAIFGRVRRERWASRPLDLDLLDYRGMIMPAAGPRGADAGAGKLPLALPHPGIALRGFVLLPLRDVAPEWRHPVTGESVDRLIAALGPGGLAGIERTGS</sequence>
<dbReference type="PROSITE" id="PS00794">
    <property type="entry name" value="HPPK"/>
    <property type="match status" value="1"/>
</dbReference>
<dbReference type="SUPFAM" id="SSF55083">
    <property type="entry name" value="6-hydroxymethyl-7,8-dihydropterin pyrophosphokinase, HPPK"/>
    <property type="match status" value="1"/>
</dbReference>
<keyword evidence="9" id="KW-0289">Folate biosynthesis</keyword>
<dbReference type="STRING" id="402881.Plav_2866"/>
<dbReference type="PANTHER" id="PTHR43071:SF1">
    <property type="entry name" value="2-AMINO-4-HYDROXY-6-HYDROXYMETHYLDIHYDROPTERIDINE PYROPHOSPHOKINASE"/>
    <property type="match status" value="1"/>
</dbReference>
<evidence type="ECO:0000313" key="15">
    <source>
        <dbReference type="Proteomes" id="UP000006377"/>
    </source>
</evidence>
<evidence type="ECO:0000259" key="13">
    <source>
        <dbReference type="PROSITE" id="PS00794"/>
    </source>
</evidence>
<dbReference type="Pfam" id="PF01288">
    <property type="entry name" value="HPPK"/>
    <property type="match status" value="1"/>
</dbReference>
<reference evidence="14 15" key="1">
    <citation type="journal article" date="2011" name="Stand. Genomic Sci.">
        <title>Complete genome sequence of Parvibaculum lavamentivorans type strain (DS-1(T)).</title>
        <authorList>
            <person name="Schleheck D."/>
            <person name="Weiss M."/>
            <person name="Pitluck S."/>
            <person name="Bruce D."/>
            <person name="Land M.L."/>
            <person name="Han S."/>
            <person name="Saunders E."/>
            <person name="Tapia R."/>
            <person name="Detter C."/>
            <person name="Brettin T."/>
            <person name="Han J."/>
            <person name="Woyke T."/>
            <person name="Goodwin L."/>
            <person name="Pennacchio L."/>
            <person name="Nolan M."/>
            <person name="Cook A.M."/>
            <person name="Kjelleberg S."/>
            <person name="Thomas T."/>
        </authorList>
    </citation>
    <scope>NUCLEOTIDE SEQUENCE [LARGE SCALE GENOMIC DNA]</scope>
    <source>
        <strain evidence="15">DS-1 / DSM 13023 / NCIMB 13966</strain>
    </source>
</reference>
<evidence type="ECO:0000256" key="11">
    <source>
        <dbReference type="ARBA" id="ARBA00029766"/>
    </source>
</evidence>
<keyword evidence="7 14" id="KW-0418">Kinase</keyword>
<evidence type="ECO:0000256" key="7">
    <source>
        <dbReference type="ARBA" id="ARBA00022777"/>
    </source>
</evidence>
<evidence type="ECO:0000256" key="1">
    <source>
        <dbReference type="ARBA" id="ARBA00005051"/>
    </source>
</evidence>
<dbReference type="UniPathway" id="UPA00077">
    <property type="reaction ID" value="UER00155"/>
</dbReference>